<dbReference type="InParanoid" id="E0W2G4"/>
<evidence type="ECO:0000256" key="12">
    <source>
        <dbReference type="ARBA" id="ARBA00023239"/>
    </source>
</evidence>
<dbReference type="InterPro" id="IPR028082">
    <property type="entry name" value="Peripla_BP_I"/>
</dbReference>
<dbReference type="FunCoup" id="E0W2G4">
    <property type="interactions" value="63"/>
</dbReference>
<proteinExistence type="inferred from homology"/>
<evidence type="ECO:0000256" key="5">
    <source>
        <dbReference type="ARBA" id="ARBA00022729"/>
    </source>
</evidence>
<dbReference type="EMBL" id="AAZO01007214">
    <property type="status" value="NOT_ANNOTATED_CDS"/>
    <property type="molecule type" value="Genomic_DNA"/>
</dbReference>
<dbReference type="GO" id="GO:0004383">
    <property type="term" value="F:guanylate cyclase activity"/>
    <property type="evidence" value="ECO:0007669"/>
    <property type="project" value="UniProtKB-EC"/>
</dbReference>
<evidence type="ECO:0000256" key="9">
    <source>
        <dbReference type="ARBA" id="ARBA00023136"/>
    </source>
</evidence>
<dbReference type="InterPro" id="IPR011645">
    <property type="entry name" value="HNOB_dom_associated"/>
</dbReference>
<dbReference type="CDD" id="cd06370">
    <property type="entry name" value="PBP1_SAP_GC-like"/>
    <property type="match status" value="1"/>
</dbReference>
<dbReference type="RefSeq" id="XP_002432558.1">
    <property type="nucleotide sequence ID" value="XM_002432513.1"/>
</dbReference>
<reference evidence="19" key="1">
    <citation type="submission" date="2007-04" db="EMBL/GenBank/DDBJ databases">
        <title>Annotation of Pediculus humanus corporis strain USDA.</title>
        <authorList>
            <person name="Kirkness E."/>
            <person name="Hannick L."/>
            <person name="Hass B."/>
            <person name="Bruggner R."/>
            <person name="Lawson D."/>
            <person name="Bidwell S."/>
            <person name="Joardar V."/>
            <person name="Caler E."/>
            <person name="Walenz B."/>
            <person name="Inman J."/>
            <person name="Schobel S."/>
            <person name="Galinsky K."/>
            <person name="Amedeo P."/>
            <person name="Strausberg R."/>
        </authorList>
    </citation>
    <scope>NUCLEOTIDE SEQUENCE</scope>
    <source>
        <strain evidence="19">USDA</strain>
    </source>
</reference>
<dbReference type="GO" id="GO:0001653">
    <property type="term" value="F:peptide receptor activity"/>
    <property type="evidence" value="ECO:0007669"/>
    <property type="project" value="TreeGrafter"/>
</dbReference>
<dbReference type="InterPro" id="IPR029787">
    <property type="entry name" value="Nucleotide_cyclase"/>
</dbReference>
<keyword evidence="11" id="KW-0325">Glycoprotein</keyword>
<dbReference type="Pfam" id="PF00211">
    <property type="entry name" value="Guanylate_cyc"/>
    <property type="match status" value="1"/>
</dbReference>
<keyword evidence="5" id="KW-0732">Signal</keyword>
<evidence type="ECO:0000256" key="10">
    <source>
        <dbReference type="ARBA" id="ARBA00023170"/>
    </source>
</evidence>
<dbReference type="GO" id="GO:0004016">
    <property type="term" value="F:adenylate cyclase activity"/>
    <property type="evidence" value="ECO:0007669"/>
    <property type="project" value="TreeGrafter"/>
</dbReference>
<dbReference type="EnsemblMetazoa" id="PHUM591960-RA">
    <property type="protein sequence ID" value="PHUM591960-PA"/>
    <property type="gene ID" value="PHUM591960"/>
</dbReference>
<dbReference type="Gene3D" id="3.40.50.2300">
    <property type="match status" value="2"/>
</dbReference>
<feature type="domain" description="Guanylate cyclase" evidence="18">
    <location>
        <begin position="873"/>
        <end position="1003"/>
    </location>
</feature>
<dbReference type="SUPFAM" id="SSF55073">
    <property type="entry name" value="Nucleotide cyclase"/>
    <property type="match status" value="1"/>
</dbReference>
<keyword evidence="13 15" id="KW-0141">cGMP biosynthesis</keyword>
<evidence type="ECO:0000256" key="1">
    <source>
        <dbReference type="ARBA" id="ARBA00001436"/>
    </source>
</evidence>
<dbReference type="GO" id="GO:0005525">
    <property type="term" value="F:GTP binding"/>
    <property type="evidence" value="ECO:0007669"/>
    <property type="project" value="UniProtKB-KW"/>
</dbReference>
<dbReference type="GO" id="GO:0035556">
    <property type="term" value="P:intracellular signal transduction"/>
    <property type="evidence" value="ECO:0007669"/>
    <property type="project" value="InterPro"/>
</dbReference>
<dbReference type="VEuPathDB" id="VectorBase:PHUM591960"/>
<dbReference type="GeneID" id="8232794"/>
<dbReference type="InterPro" id="IPR001245">
    <property type="entry name" value="Ser-Thr/Tyr_kinase_cat_dom"/>
</dbReference>
<dbReference type="PANTHER" id="PTHR11920:SF501">
    <property type="entry name" value="GUANYLATE CYCLASE 32E"/>
    <property type="match status" value="1"/>
</dbReference>
<evidence type="ECO:0000313" key="21">
    <source>
        <dbReference type="Proteomes" id="UP000009046"/>
    </source>
</evidence>
<dbReference type="InterPro" id="IPR001054">
    <property type="entry name" value="A/G_cyclase"/>
</dbReference>
<dbReference type="EMBL" id="DS235878">
    <property type="protein sequence ID" value="EEB19820.1"/>
    <property type="molecule type" value="Genomic_DNA"/>
</dbReference>
<dbReference type="SUPFAM" id="SSF53822">
    <property type="entry name" value="Periplasmic binding protein-like I"/>
    <property type="match status" value="1"/>
</dbReference>
<evidence type="ECO:0000259" key="17">
    <source>
        <dbReference type="PROSITE" id="PS50011"/>
    </source>
</evidence>
<dbReference type="GO" id="GO:0005886">
    <property type="term" value="C:plasma membrane"/>
    <property type="evidence" value="ECO:0007669"/>
    <property type="project" value="UniProtKB-SubCell"/>
</dbReference>
<protein>
    <recommendedName>
        <fullName evidence="3 15">Guanylate cyclase</fullName>
        <ecNumber evidence="3 15">4.6.1.2</ecNumber>
    </recommendedName>
</protein>
<evidence type="ECO:0000256" key="6">
    <source>
        <dbReference type="ARBA" id="ARBA00022741"/>
    </source>
</evidence>
<evidence type="ECO:0000256" key="14">
    <source>
        <dbReference type="RuleBase" id="RU000405"/>
    </source>
</evidence>
<evidence type="ECO:0000313" key="20">
    <source>
        <dbReference type="EnsemblMetazoa" id="PHUM591960-PA"/>
    </source>
</evidence>
<evidence type="ECO:0000256" key="15">
    <source>
        <dbReference type="RuleBase" id="RU003431"/>
    </source>
</evidence>
<feature type="transmembrane region" description="Helical" evidence="16">
    <location>
        <begin position="466"/>
        <end position="487"/>
    </location>
</feature>
<keyword evidence="4 16" id="KW-0812">Transmembrane</keyword>
<dbReference type="PROSITE" id="PS00452">
    <property type="entry name" value="GUANYLATE_CYCLASE_1"/>
    <property type="match status" value="1"/>
</dbReference>
<dbReference type="InterPro" id="IPR050401">
    <property type="entry name" value="Cyclic_nucleotide_synthase"/>
</dbReference>
<evidence type="ECO:0000256" key="4">
    <source>
        <dbReference type="ARBA" id="ARBA00022692"/>
    </source>
</evidence>
<sequence length="1053" mass="118982">MIGIAKNESKKNYVTLGFLGSYGHSQVGLGALPLAIDAVNKDPNLLPGLELRYVAADIGTKTPSNGSISFAACAIEKMTEMRDNGSIAFIGPDDTCSSEALVAAAWNLPMISYKCADTKVSDKRIFSTFARTLPPSSKVSKSVVSLLKAFNWHRFTMVVCQSHAWVEEVRDAIESLAESYGMIIADMKLYSDYIPRNIKIMDSIVFETYRSTRVYVFIGEHIALVDFVKCLQMRHLLDKGEYVIISVDDEIYDPDRKFNVVARPYIDPYLKYKSGDVEYIMGFKSVLKLTPSHPKNPDYQIICENIKRYSAKTFSVPYHNTIFDSISVPIHAMYLYDAVMIYAKALTEVINMGQDPRNGREVLKKIWNRTYHSVQGYDVFIDGNGDAEGNYSVIALMEDNTLNNTIQLSMQPVGFFQYNSSSSIPHLPNFKYYNENRPIMWAGGNPPRAEPICGFRGEKCINKTDWRIVITVIVVAFFTLIGFILAFKHYRYEQKLACLLWKIDGKDITLIPLGVNESDTEKALFNTKNEKINSSIAPDAAAELAPKRAFTTIALYKGNIVAVKPIYKKNIDLTRNIRKELKQIREVSHENIIQFIGACVDHNNVCIITPYCAKGSLEDVLANKDLHLDNMFVSSLVSDLLKGLIYLHDSDIISHGRLKSSNCLIDSRWVLLLSDFGLHEFKAGQEERKKDKEEKNLLWTAPELLRNPNCFPRGTQKGDVYSFGILLYEIIGKHGPWGNIPLTPSEIITKVKSYQNGKPFRPQTQNIDAEKYVLKCMESCWDEDPEQRPDIRYVRVKLKEMQAGLKPNIFDNMLAIMEKYASNLEALVSERTDQLTEEKKKTDALLHRMLPKSVAESLKRGEPVEAESFDCVTIYFSDIVGFTELSALSTPLQVVDLLNDLYTCCDSIISHYDVYKVETIGDAYMVVSGLPIRNGDRHAGEIASMALHMLRKINCFEIKHRRGEPIKLRIGIHSGHCVAGVVGLKMPRYCLFGDTVNTASRMESSGEAFKIHISEATKFLLERLGGYLFEERGLTTIKVISFVIRIFKKNVLK</sequence>
<dbReference type="CDD" id="cd14042">
    <property type="entry name" value="PK_GC-A_B"/>
    <property type="match status" value="1"/>
</dbReference>
<organism>
    <name type="scientific">Pediculus humanus subsp. corporis</name>
    <name type="common">Body louse</name>
    <dbReference type="NCBI Taxonomy" id="121224"/>
    <lineage>
        <taxon>Eukaryota</taxon>
        <taxon>Metazoa</taxon>
        <taxon>Ecdysozoa</taxon>
        <taxon>Arthropoda</taxon>
        <taxon>Hexapoda</taxon>
        <taxon>Insecta</taxon>
        <taxon>Pterygota</taxon>
        <taxon>Neoptera</taxon>
        <taxon>Paraneoptera</taxon>
        <taxon>Psocodea</taxon>
        <taxon>Troctomorpha</taxon>
        <taxon>Phthiraptera</taxon>
        <taxon>Anoplura</taxon>
        <taxon>Pediculidae</taxon>
        <taxon>Pediculus</taxon>
    </lineage>
</organism>
<dbReference type="Gene3D" id="1.10.510.10">
    <property type="entry name" value="Transferase(Phosphotransferase) domain 1"/>
    <property type="match status" value="1"/>
</dbReference>
<evidence type="ECO:0000256" key="7">
    <source>
        <dbReference type="ARBA" id="ARBA00022989"/>
    </source>
</evidence>
<comment type="catalytic activity">
    <reaction evidence="1 15">
        <text>GTP = 3',5'-cyclic GMP + diphosphate</text>
        <dbReference type="Rhea" id="RHEA:13665"/>
        <dbReference type="ChEBI" id="CHEBI:33019"/>
        <dbReference type="ChEBI" id="CHEBI:37565"/>
        <dbReference type="ChEBI" id="CHEBI:57746"/>
        <dbReference type="EC" id="4.6.1.2"/>
    </reaction>
</comment>
<keyword evidence="8" id="KW-0342">GTP-binding</keyword>
<keyword evidence="9 16" id="KW-0472">Membrane</keyword>
<dbReference type="KEGG" id="phu:Phum_PHUM591960"/>
<dbReference type="Pfam" id="PF01094">
    <property type="entry name" value="ANF_receptor"/>
    <property type="match status" value="1"/>
</dbReference>
<dbReference type="PROSITE" id="PS50011">
    <property type="entry name" value="PROTEIN_KINASE_DOM"/>
    <property type="match status" value="1"/>
</dbReference>
<evidence type="ECO:0000256" key="3">
    <source>
        <dbReference type="ARBA" id="ARBA00012202"/>
    </source>
</evidence>
<evidence type="ECO:0000256" key="8">
    <source>
        <dbReference type="ARBA" id="ARBA00023134"/>
    </source>
</evidence>
<keyword evidence="7 16" id="KW-1133">Transmembrane helix</keyword>
<dbReference type="InterPro" id="IPR000719">
    <property type="entry name" value="Prot_kinase_dom"/>
</dbReference>
<dbReference type="GO" id="GO:0004672">
    <property type="term" value="F:protein kinase activity"/>
    <property type="evidence" value="ECO:0007669"/>
    <property type="project" value="InterPro"/>
</dbReference>
<dbReference type="SMART" id="SM00044">
    <property type="entry name" value="CYCc"/>
    <property type="match status" value="1"/>
</dbReference>
<evidence type="ECO:0000313" key="19">
    <source>
        <dbReference type="EMBL" id="EEB19820.1"/>
    </source>
</evidence>
<keyword evidence="6" id="KW-0547">Nucleotide-binding</keyword>
<dbReference type="GO" id="GO:0007168">
    <property type="term" value="P:receptor guanylyl cyclase signaling pathway"/>
    <property type="evidence" value="ECO:0007669"/>
    <property type="project" value="TreeGrafter"/>
</dbReference>
<name>E0W2G4_PEDHC</name>
<evidence type="ECO:0000256" key="2">
    <source>
        <dbReference type="ARBA" id="ARBA00004251"/>
    </source>
</evidence>
<reference evidence="20" key="3">
    <citation type="submission" date="2020-05" db="UniProtKB">
        <authorList>
            <consortium name="EnsemblMetazoa"/>
        </authorList>
    </citation>
    <scope>IDENTIFICATION</scope>
    <source>
        <strain evidence="20">USDA</strain>
    </source>
</reference>
<keyword evidence="21" id="KW-1185">Reference proteome</keyword>
<dbReference type="InterPro" id="IPR011009">
    <property type="entry name" value="Kinase-like_dom_sf"/>
</dbReference>
<keyword evidence="19" id="KW-0808">Transferase</keyword>
<dbReference type="GO" id="GO:0005524">
    <property type="term" value="F:ATP binding"/>
    <property type="evidence" value="ECO:0007669"/>
    <property type="project" value="InterPro"/>
</dbReference>
<reference evidence="19" key="2">
    <citation type="submission" date="2007-04" db="EMBL/GenBank/DDBJ databases">
        <title>The genome of the human body louse.</title>
        <authorList>
            <consortium name="The Human Body Louse Genome Consortium"/>
            <person name="Kirkness E."/>
            <person name="Walenz B."/>
            <person name="Hass B."/>
            <person name="Bruggner R."/>
            <person name="Strausberg R."/>
        </authorList>
    </citation>
    <scope>NUCLEOTIDE SEQUENCE</scope>
    <source>
        <strain evidence="19">USDA</strain>
    </source>
</reference>
<evidence type="ECO:0000256" key="13">
    <source>
        <dbReference type="ARBA" id="ARBA00023293"/>
    </source>
</evidence>
<dbReference type="eggNOG" id="KOG1023">
    <property type="taxonomic scope" value="Eukaryota"/>
</dbReference>
<dbReference type="PANTHER" id="PTHR11920">
    <property type="entry name" value="GUANYLYL CYCLASE"/>
    <property type="match status" value="1"/>
</dbReference>
<evidence type="ECO:0000256" key="16">
    <source>
        <dbReference type="SAM" id="Phobius"/>
    </source>
</evidence>
<dbReference type="CDD" id="cd07302">
    <property type="entry name" value="CHD"/>
    <property type="match status" value="1"/>
</dbReference>
<gene>
    <name evidence="20" type="primary">8232794</name>
    <name evidence="19" type="ORF">Phum_PHUM591960</name>
</gene>
<dbReference type="FunFam" id="3.30.70.1230:FF:000019">
    <property type="entry name" value="Guanylate cyclase"/>
    <property type="match status" value="1"/>
</dbReference>
<dbReference type="PROSITE" id="PS50125">
    <property type="entry name" value="GUANYLATE_CYCLASE_2"/>
    <property type="match status" value="1"/>
</dbReference>
<dbReference type="EC" id="4.6.1.2" evidence="3 15"/>
<dbReference type="Gene3D" id="6.10.250.780">
    <property type="match status" value="1"/>
</dbReference>
<dbReference type="CTD" id="8232794"/>
<keyword evidence="12 14" id="KW-0456">Lyase</keyword>
<dbReference type="SUPFAM" id="SSF56112">
    <property type="entry name" value="Protein kinase-like (PK-like)"/>
    <property type="match status" value="1"/>
</dbReference>
<dbReference type="Pfam" id="PF07714">
    <property type="entry name" value="PK_Tyr_Ser-Thr"/>
    <property type="match status" value="1"/>
</dbReference>
<dbReference type="Proteomes" id="UP000009046">
    <property type="component" value="Unassembled WGS sequence"/>
</dbReference>
<evidence type="ECO:0000259" key="18">
    <source>
        <dbReference type="PROSITE" id="PS50125"/>
    </source>
</evidence>
<dbReference type="FunFam" id="1.10.510.10:FF:000420">
    <property type="entry name" value="Guanylate cyclase"/>
    <property type="match status" value="1"/>
</dbReference>
<dbReference type="Pfam" id="PF07701">
    <property type="entry name" value="HNOBA"/>
    <property type="match status" value="1"/>
</dbReference>
<keyword evidence="10" id="KW-0675">Receptor</keyword>
<comment type="subcellular location">
    <subcellularLocation>
        <location evidence="2">Cell membrane</location>
        <topology evidence="2">Single-pass type I membrane protein</topology>
    </subcellularLocation>
</comment>
<accession>E0W2G4</accession>
<dbReference type="InterPro" id="IPR001828">
    <property type="entry name" value="ANF_lig-bd_rcpt"/>
</dbReference>
<dbReference type="HOGENOM" id="CLU_001072_1_3_1"/>
<dbReference type="OrthoDB" id="1890790at2759"/>
<dbReference type="Gene3D" id="3.30.70.1230">
    <property type="entry name" value="Nucleotide cyclase"/>
    <property type="match status" value="1"/>
</dbReference>
<dbReference type="OMA" id="ILFTTYC"/>
<comment type="similarity">
    <text evidence="14">Belongs to the adenylyl cyclase class-4/guanylyl cyclase family.</text>
</comment>
<dbReference type="AlphaFoldDB" id="E0W2G4"/>
<evidence type="ECO:0000256" key="11">
    <source>
        <dbReference type="ARBA" id="ARBA00023180"/>
    </source>
</evidence>
<feature type="domain" description="Protein kinase" evidence="17">
    <location>
        <begin position="530"/>
        <end position="805"/>
    </location>
</feature>
<dbReference type="STRING" id="121224.E0W2G4"/>
<dbReference type="InterPro" id="IPR018297">
    <property type="entry name" value="A/G_cyclase_CS"/>
</dbReference>